<evidence type="ECO:0000313" key="3">
    <source>
        <dbReference type="EMBL" id="KAL1565372.1"/>
    </source>
</evidence>
<organism evidence="3 4">
    <name type="scientific">Salvia divinorum</name>
    <name type="common">Maria pastora</name>
    <name type="synonym">Diviner's sage</name>
    <dbReference type="NCBI Taxonomy" id="28513"/>
    <lineage>
        <taxon>Eukaryota</taxon>
        <taxon>Viridiplantae</taxon>
        <taxon>Streptophyta</taxon>
        <taxon>Embryophyta</taxon>
        <taxon>Tracheophyta</taxon>
        <taxon>Spermatophyta</taxon>
        <taxon>Magnoliopsida</taxon>
        <taxon>eudicotyledons</taxon>
        <taxon>Gunneridae</taxon>
        <taxon>Pentapetalae</taxon>
        <taxon>asterids</taxon>
        <taxon>lamiids</taxon>
        <taxon>Lamiales</taxon>
        <taxon>Lamiaceae</taxon>
        <taxon>Nepetoideae</taxon>
        <taxon>Mentheae</taxon>
        <taxon>Salviinae</taxon>
        <taxon>Salvia</taxon>
        <taxon>Salvia subgen. Calosphace</taxon>
    </lineage>
</organism>
<gene>
    <name evidence="3" type="ORF">AAHA92_07598</name>
</gene>
<protein>
    <submittedName>
        <fullName evidence="3">Phosphatidylinositol transfer protein CSR1-like</fullName>
    </submittedName>
</protein>
<comment type="caution">
    <text evidence="3">The sequence shown here is derived from an EMBL/GenBank/DDBJ whole genome shotgun (WGS) entry which is preliminary data.</text>
</comment>
<evidence type="ECO:0000259" key="2">
    <source>
        <dbReference type="SMART" id="SM01100"/>
    </source>
</evidence>
<keyword evidence="4" id="KW-1185">Reference proteome</keyword>
<dbReference type="Proteomes" id="UP001567538">
    <property type="component" value="Unassembled WGS sequence"/>
</dbReference>
<dbReference type="Pfam" id="PF03765">
    <property type="entry name" value="CRAL_TRIO_N"/>
    <property type="match status" value="1"/>
</dbReference>
<accession>A0ABD1I9J1</accession>
<sequence length="76" mass="8918">MSSYLEAGTSRPPSDEEKKVRTMRALVESRDRSGKDLSDETIRRFLRARNLDVEKGSSMLVKYLQWRREFVPNGHF</sequence>
<dbReference type="PANTHER" id="PTHR46277:SF3">
    <property type="entry name" value="BINDING PROTEIN, PUTATIVE-RELATED"/>
    <property type="match status" value="1"/>
</dbReference>
<reference evidence="3 4" key="1">
    <citation type="submission" date="2024-06" db="EMBL/GenBank/DDBJ databases">
        <title>A chromosome level genome sequence of Diviner's sage (Salvia divinorum).</title>
        <authorList>
            <person name="Ford S.A."/>
            <person name="Ro D.-K."/>
            <person name="Ness R.W."/>
            <person name="Phillips M.A."/>
        </authorList>
    </citation>
    <scope>NUCLEOTIDE SEQUENCE [LARGE SCALE GENOMIC DNA]</scope>
    <source>
        <strain evidence="3">SAF-2024a</strain>
        <tissue evidence="3">Leaf</tissue>
    </source>
</reference>
<dbReference type="SUPFAM" id="SSF46938">
    <property type="entry name" value="CRAL/TRIO N-terminal domain"/>
    <property type="match status" value="1"/>
</dbReference>
<dbReference type="PANTHER" id="PTHR46277">
    <property type="entry name" value="OS03G0850700 PROTEIN"/>
    <property type="match status" value="1"/>
</dbReference>
<name>A0ABD1I9J1_SALDI</name>
<dbReference type="EMBL" id="JBEAFC010000003">
    <property type="protein sequence ID" value="KAL1565372.1"/>
    <property type="molecule type" value="Genomic_DNA"/>
</dbReference>
<evidence type="ECO:0000256" key="1">
    <source>
        <dbReference type="SAM" id="MobiDB-lite"/>
    </source>
</evidence>
<dbReference type="SMART" id="SM01100">
    <property type="entry name" value="CRAL_TRIO_N"/>
    <property type="match status" value="1"/>
</dbReference>
<dbReference type="InterPro" id="IPR011074">
    <property type="entry name" value="CRAL/TRIO_N_dom"/>
</dbReference>
<dbReference type="InterPro" id="IPR036273">
    <property type="entry name" value="CRAL/TRIO_N_dom_sf"/>
</dbReference>
<proteinExistence type="predicted"/>
<dbReference type="AlphaFoldDB" id="A0ABD1I9J1"/>
<evidence type="ECO:0000313" key="4">
    <source>
        <dbReference type="Proteomes" id="UP001567538"/>
    </source>
</evidence>
<dbReference type="Gene3D" id="1.10.8.20">
    <property type="entry name" value="N-terminal domain of phosphatidylinositol transfer protein sec14p"/>
    <property type="match status" value="1"/>
</dbReference>
<feature type="region of interest" description="Disordered" evidence="1">
    <location>
        <begin position="1"/>
        <end position="21"/>
    </location>
</feature>
<feature type="domain" description="CRAL/TRIO N-terminal" evidence="2">
    <location>
        <begin position="38"/>
        <end position="63"/>
    </location>
</feature>